<evidence type="ECO:0000313" key="2">
    <source>
        <dbReference type="EMBL" id="EMD34961.1"/>
    </source>
</evidence>
<keyword evidence="1" id="KW-0812">Transmembrane</keyword>
<feature type="transmembrane region" description="Helical" evidence="1">
    <location>
        <begin position="147"/>
        <end position="168"/>
    </location>
</feature>
<reference evidence="2 3" key="1">
    <citation type="journal article" date="2012" name="Proc. Natl. Acad. Sci. U.S.A.">
        <title>Comparative genomics of Ceriporiopsis subvermispora and Phanerochaete chrysosporium provide insight into selective ligninolysis.</title>
        <authorList>
            <person name="Fernandez-Fueyo E."/>
            <person name="Ruiz-Duenas F.J."/>
            <person name="Ferreira P."/>
            <person name="Floudas D."/>
            <person name="Hibbett D.S."/>
            <person name="Canessa P."/>
            <person name="Larrondo L.F."/>
            <person name="James T.Y."/>
            <person name="Seelenfreund D."/>
            <person name="Lobos S."/>
            <person name="Polanco R."/>
            <person name="Tello M."/>
            <person name="Honda Y."/>
            <person name="Watanabe T."/>
            <person name="Watanabe T."/>
            <person name="Ryu J.S."/>
            <person name="Kubicek C.P."/>
            <person name="Schmoll M."/>
            <person name="Gaskell J."/>
            <person name="Hammel K.E."/>
            <person name="St John F.J."/>
            <person name="Vanden Wymelenberg A."/>
            <person name="Sabat G."/>
            <person name="Splinter BonDurant S."/>
            <person name="Syed K."/>
            <person name="Yadav J.S."/>
            <person name="Doddapaneni H."/>
            <person name="Subramanian V."/>
            <person name="Lavin J.L."/>
            <person name="Oguiza J.A."/>
            <person name="Perez G."/>
            <person name="Pisabarro A.G."/>
            <person name="Ramirez L."/>
            <person name="Santoyo F."/>
            <person name="Master E."/>
            <person name="Coutinho P.M."/>
            <person name="Henrissat B."/>
            <person name="Lombard V."/>
            <person name="Magnuson J.K."/>
            <person name="Kuees U."/>
            <person name="Hori C."/>
            <person name="Igarashi K."/>
            <person name="Samejima M."/>
            <person name="Held B.W."/>
            <person name="Barry K.W."/>
            <person name="LaButti K.M."/>
            <person name="Lapidus A."/>
            <person name="Lindquist E.A."/>
            <person name="Lucas S.M."/>
            <person name="Riley R."/>
            <person name="Salamov A.A."/>
            <person name="Hoffmeister D."/>
            <person name="Schwenk D."/>
            <person name="Hadar Y."/>
            <person name="Yarden O."/>
            <person name="de Vries R.P."/>
            <person name="Wiebenga A."/>
            <person name="Stenlid J."/>
            <person name="Eastwood D."/>
            <person name="Grigoriev I.V."/>
            <person name="Berka R.M."/>
            <person name="Blanchette R.A."/>
            <person name="Kersten P."/>
            <person name="Martinez A.T."/>
            <person name="Vicuna R."/>
            <person name="Cullen D."/>
        </authorList>
    </citation>
    <scope>NUCLEOTIDE SEQUENCE [LARGE SCALE GENOMIC DNA]</scope>
    <source>
        <strain evidence="2 3">B</strain>
    </source>
</reference>
<proteinExistence type="predicted"/>
<feature type="transmembrane region" description="Helical" evidence="1">
    <location>
        <begin position="26"/>
        <end position="47"/>
    </location>
</feature>
<evidence type="ECO:0000256" key="1">
    <source>
        <dbReference type="SAM" id="Phobius"/>
    </source>
</evidence>
<accession>M2R8F1</accession>
<dbReference type="STRING" id="914234.M2R8F1"/>
<evidence type="ECO:0000313" key="3">
    <source>
        <dbReference type="Proteomes" id="UP000016930"/>
    </source>
</evidence>
<dbReference type="EMBL" id="KB445801">
    <property type="protein sequence ID" value="EMD34961.1"/>
    <property type="molecule type" value="Genomic_DNA"/>
</dbReference>
<dbReference type="Proteomes" id="UP000016930">
    <property type="component" value="Unassembled WGS sequence"/>
</dbReference>
<organism evidence="2 3">
    <name type="scientific">Ceriporiopsis subvermispora (strain B)</name>
    <name type="common">White-rot fungus</name>
    <name type="synonym">Gelatoporia subvermispora</name>
    <dbReference type="NCBI Taxonomy" id="914234"/>
    <lineage>
        <taxon>Eukaryota</taxon>
        <taxon>Fungi</taxon>
        <taxon>Dikarya</taxon>
        <taxon>Basidiomycota</taxon>
        <taxon>Agaricomycotina</taxon>
        <taxon>Agaricomycetes</taxon>
        <taxon>Polyporales</taxon>
        <taxon>Gelatoporiaceae</taxon>
        <taxon>Gelatoporia</taxon>
    </lineage>
</organism>
<dbReference type="AlphaFoldDB" id="M2R8F1"/>
<protein>
    <submittedName>
        <fullName evidence="2">Uncharacterized protein</fullName>
    </submittedName>
</protein>
<gene>
    <name evidence="2" type="ORF">CERSUDRAFT_116481</name>
</gene>
<dbReference type="OrthoDB" id="2796825at2759"/>
<keyword evidence="3" id="KW-1185">Reference proteome</keyword>
<sequence length="307" mass="33840">MVIHIVIFSMCTYYIIQENKASNAKWFALVCALFASGTINICMNIHFNELTWIDERNYPGGPLAFLLEQQSVWTNTLGNSASLVATFLADGLLIYRVYAVWRRWYIVVVPILTWLASTVLSVLSTFQAALPNSSLWANNTLDFSVPFWSLSMSLNILLTILLVTRLLYMRRRIIATLGRQYGQMYTGIAAMIVESALPYALVSFIFVVLYGLNNTAANLFIPLVSQVQCIAPMLVILRVTRGRAWSYDTASEANITDLRCGTGSGSSGSSSGKTGSATAARSHGTELSRISFKAGSNPHLQSYDDAV</sequence>
<dbReference type="HOGENOM" id="CLU_044614_0_0_1"/>
<keyword evidence="1" id="KW-0472">Membrane</keyword>
<name>M2R8F1_CERS8</name>
<feature type="transmembrane region" description="Helical" evidence="1">
    <location>
        <begin position="188"/>
        <end position="210"/>
    </location>
</feature>
<keyword evidence="1" id="KW-1133">Transmembrane helix</keyword>
<feature type="transmembrane region" description="Helical" evidence="1">
    <location>
        <begin position="105"/>
        <end position="127"/>
    </location>
</feature>
<feature type="transmembrane region" description="Helical" evidence="1">
    <location>
        <begin position="216"/>
        <end position="237"/>
    </location>
</feature>